<dbReference type="EMBL" id="ADBJ01000060">
    <property type="protein sequence ID" value="EFA74841.1"/>
    <property type="molecule type" value="Genomic_DNA"/>
</dbReference>
<dbReference type="RefSeq" id="XP_020426975.1">
    <property type="nucleotide sequence ID" value="XM_020582621.1"/>
</dbReference>
<evidence type="ECO:0000313" key="1">
    <source>
        <dbReference type="EMBL" id="EFA74841.1"/>
    </source>
</evidence>
<proteinExistence type="predicted"/>
<accession>D3BUQ3</accession>
<comment type="caution">
    <text evidence="1">The sequence shown here is derived from an EMBL/GenBank/DDBJ whole genome shotgun (WGS) entry which is preliminary data.</text>
</comment>
<organism evidence="1 2">
    <name type="scientific">Heterostelium pallidum (strain ATCC 26659 / Pp 5 / PN500)</name>
    <name type="common">Cellular slime mold</name>
    <name type="synonym">Polysphondylium pallidum</name>
    <dbReference type="NCBI Taxonomy" id="670386"/>
    <lineage>
        <taxon>Eukaryota</taxon>
        <taxon>Amoebozoa</taxon>
        <taxon>Evosea</taxon>
        <taxon>Eumycetozoa</taxon>
        <taxon>Dictyostelia</taxon>
        <taxon>Acytosteliales</taxon>
        <taxon>Acytosteliaceae</taxon>
        <taxon>Heterostelium</taxon>
    </lineage>
</organism>
<name>D3BUQ3_HETP5</name>
<evidence type="ECO:0000313" key="2">
    <source>
        <dbReference type="Proteomes" id="UP000001396"/>
    </source>
</evidence>
<keyword evidence="2" id="KW-1185">Reference proteome</keyword>
<dbReference type="Proteomes" id="UP000001396">
    <property type="component" value="Unassembled WGS sequence"/>
</dbReference>
<dbReference type="GeneID" id="31367342"/>
<gene>
    <name evidence="1" type="ORF">PPL_11874</name>
</gene>
<dbReference type="AlphaFoldDB" id="D3BUQ3"/>
<reference evidence="1 2" key="1">
    <citation type="journal article" date="2011" name="Genome Res.">
        <title>Phylogeny-wide analysis of social amoeba genomes highlights ancient origins for complex intercellular communication.</title>
        <authorList>
            <person name="Heidel A.J."/>
            <person name="Lawal H.M."/>
            <person name="Felder M."/>
            <person name="Schilde C."/>
            <person name="Helps N.R."/>
            <person name="Tunggal B."/>
            <person name="Rivero F."/>
            <person name="John U."/>
            <person name="Schleicher M."/>
            <person name="Eichinger L."/>
            <person name="Platzer M."/>
            <person name="Noegel A.A."/>
            <person name="Schaap P."/>
            <person name="Gloeckner G."/>
        </authorList>
    </citation>
    <scope>NUCLEOTIDE SEQUENCE [LARGE SCALE GENOMIC DNA]</scope>
    <source>
        <strain evidence="2">ATCC 26659 / Pp 5 / PN500</strain>
    </source>
</reference>
<sequence length="56" mass="6506">MLINNLKNINFFSRNTSHFNTNNITMSNYNSNGLIQQTENQITKTLSNRPFWAVCP</sequence>
<protein>
    <submittedName>
        <fullName evidence="1">Uncharacterized protein</fullName>
    </submittedName>
</protein>
<dbReference type="InParanoid" id="D3BUQ3"/>